<evidence type="ECO:0000313" key="2">
    <source>
        <dbReference type="EMBL" id="MFC5722761.1"/>
    </source>
</evidence>
<dbReference type="RefSeq" id="WP_390318447.1">
    <property type="nucleotide sequence ID" value="NZ_JBHSPB010000013.1"/>
</dbReference>
<proteinExistence type="predicted"/>
<name>A0ABW0Z618_9ACTN</name>
<sequence>MSVACGPIEKISAGAKVQQGFEKLGERKALTAEFRIAASEDQIWSALKDSKGFERDYAKIMAGMRVSAWVDSDKPVREVLKSPEANTYVPGGYALALDGGEPVMDIRSDGRTMYQRMDFKRIAGMTAKGREGLEQGLGELEKMPSPFKEMMSGQWLAYDIKDFEEFTKNKPGFGGPGGGPAARLDVQDQKKILDAFKKALVDNADLKDAGSKGGADHVTAIVPAKKAVQDLAEGLKPLAEKNPSFPPVPDDVTDVPEKDIKFDIAIKGGVVRELTLDLAQFAKDGKKPNGELPLSISFKGEAPAFKAPSGAKKIKPQDVERAVGDLQSAKLGEAGTGKGSPSAGSKGSAPGGHSSAEIERQLEKMRKMEREHPSADMKKLRENLEELRDLQHGTEAL</sequence>
<feature type="compositionally biased region" description="Low complexity" evidence="1">
    <location>
        <begin position="339"/>
        <end position="355"/>
    </location>
</feature>
<keyword evidence="3" id="KW-1185">Reference proteome</keyword>
<organism evidence="2 3">
    <name type="scientific">Streptomyces gamaensis</name>
    <dbReference type="NCBI Taxonomy" id="1763542"/>
    <lineage>
        <taxon>Bacteria</taxon>
        <taxon>Bacillati</taxon>
        <taxon>Actinomycetota</taxon>
        <taxon>Actinomycetes</taxon>
        <taxon>Kitasatosporales</taxon>
        <taxon>Streptomycetaceae</taxon>
        <taxon>Streptomyces</taxon>
    </lineage>
</organism>
<comment type="caution">
    <text evidence="2">The sequence shown here is derived from an EMBL/GenBank/DDBJ whole genome shotgun (WGS) entry which is preliminary data.</text>
</comment>
<evidence type="ECO:0000313" key="3">
    <source>
        <dbReference type="Proteomes" id="UP001596083"/>
    </source>
</evidence>
<accession>A0ABW0Z618</accession>
<feature type="region of interest" description="Disordered" evidence="1">
    <location>
        <begin position="329"/>
        <end position="397"/>
    </location>
</feature>
<reference evidence="3" key="1">
    <citation type="journal article" date="2019" name="Int. J. Syst. Evol. Microbiol.">
        <title>The Global Catalogue of Microorganisms (GCM) 10K type strain sequencing project: providing services to taxonomists for standard genome sequencing and annotation.</title>
        <authorList>
            <consortium name="The Broad Institute Genomics Platform"/>
            <consortium name="The Broad Institute Genome Sequencing Center for Infectious Disease"/>
            <person name="Wu L."/>
            <person name="Ma J."/>
        </authorList>
    </citation>
    <scope>NUCLEOTIDE SEQUENCE [LARGE SCALE GENOMIC DNA]</scope>
    <source>
        <strain evidence="3">CGMCC 4.7304</strain>
    </source>
</reference>
<gene>
    <name evidence="2" type="ORF">ACFP1Z_21565</name>
</gene>
<protein>
    <submittedName>
        <fullName evidence="2">Uncharacterized protein</fullName>
    </submittedName>
</protein>
<dbReference type="EMBL" id="JBHSPB010000013">
    <property type="protein sequence ID" value="MFC5722761.1"/>
    <property type="molecule type" value="Genomic_DNA"/>
</dbReference>
<feature type="compositionally biased region" description="Basic and acidic residues" evidence="1">
    <location>
        <begin position="356"/>
        <end position="397"/>
    </location>
</feature>
<evidence type="ECO:0000256" key="1">
    <source>
        <dbReference type="SAM" id="MobiDB-lite"/>
    </source>
</evidence>
<dbReference type="Proteomes" id="UP001596083">
    <property type="component" value="Unassembled WGS sequence"/>
</dbReference>